<organism evidence="1 2">
    <name type="scientific">Chryseobacterium aquaticum</name>
    <dbReference type="NCBI Taxonomy" id="452084"/>
    <lineage>
        <taxon>Bacteria</taxon>
        <taxon>Pseudomonadati</taxon>
        <taxon>Bacteroidota</taxon>
        <taxon>Flavobacteriia</taxon>
        <taxon>Flavobacteriales</taxon>
        <taxon>Weeksellaceae</taxon>
        <taxon>Chryseobacterium group</taxon>
        <taxon>Chryseobacterium</taxon>
    </lineage>
</organism>
<accession>A0A848NAU1</accession>
<dbReference type="RefSeq" id="WP_169322037.1">
    <property type="nucleotide sequence ID" value="NZ_JABCJF010000008.1"/>
</dbReference>
<sequence>MEKISKIYAITLDRSEKGYGSGGNCKVVSLIRNGVNINKEEDIIKYIETDCKIFSNKIYESTPSPDVGDLIEISQPKSIIM</sequence>
<dbReference type="AlphaFoldDB" id="A0A848NAU1"/>
<proteinExistence type="predicted"/>
<gene>
    <name evidence="1" type="ORF">HIO71_14875</name>
</gene>
<dbReference type="EMBL" id="JABCJF010000008">
    <property type="protein sequence ID" value="NMR35469.1"/>
    <property type="molecule type" value="Genomic_DNA"/>
</dbReference>
<dbReference type="Proteomes" id="UP000548067">
    <property type="component" value="Unassembled WGS sequence"/>
</dbReference>
<evidence type="ECO:0000313" key="2">
    <source>
        <dbReference type="Proteomes" id="UP000548067"/>
    </source>
</evidence>
<evidence type="ECO:0000313" key="1">
    <source>
        <dbReference type="EMBL" id="NMR35469.1"/>
    </source>
</evidence>
<comment type="caution">
    <text evidence="1">The sequence shown here is derived from an EMBL/GenBank/DDBJ whole genome shotgun (WGS) entry which is preliminary data.</text>
</comment>
<name>A0A848NAU1_9FLAO</name>
<protein>
    <submittedName>
        <fullName evidence="1">Uncharacterized protein</fullName>
    </submittedName>
</protein>
<reference evidence="1 2" key="1">
    <citation type="submission" date="2020-04" db="EMBL/GenBank/DDBJ databases">
        <title>Genome analysis and antimicrobial resistance characteristics of Chryseobacterium aquaticum isolated from farmed salmonids.</title>
        <authorList>
            <person name="Saticioglu I.B."/>
            <person name="Duman M."/>
            <person name="Altun S."/>
        </authorList>
    </citation>
    <scope>NUCLEOTIDE SEQUENCE [LARGE SCALE GENOMIC DNA]</scope>
    <source>
        <strain evidence="1 2">C-174</strain>
    </source>
</reference>